<comment type="caution">
    <text evidence="1">The sequence shown here is derived from an EMBL/GenBank/DDBJ whole genome shotgun (WGS) entry which is preliminary data.</text>
</comment>
<dbReference type="AlphaFoldDB" id="A0A271J4C4"/>
<sequence length="200" mass="21926">MLPLLGLFVTIHSSTDLSGDEVPVSLVSDLDAPPPFSLDTVSDDVLWMARCIYSETKRADEQELVAWVLRNRVETGYRGVHTYEGVVLDPYQFSAFNPGNPKRRLYTSLAPSPDSPAFVQALEVAHAVYHAPASSRPFSRKTRHFYSERSMVGGQAPNWSNGHVPVNPTGFRVDPKRFRFYSGVAAPLPAAVPAAAGLVL</sequence>
<dbReference type="Gene3D" id="1.10.10.2520">
    <property type="entry name" value="Cell wall hydrolase SleB, domain 1"/>
    <property type="match status" value="1"/>
</dbReference>
<evidence type="ECO:0000313" key="2">
    <source>
        <dbReference type="Proteomes" id="UP000216339"/>
    </source>
</evidence>
<dbReference type="InterPro" id="IPR042047">
    <property type="entry name" value="SleB_dom1"/>
</dbReference>
<evidence type="ECO:0000313" key="1">
    <source>
        <dbReference type="EMBL" id="PAP78362.1"/>
    </source>
</evidence>
<proteinExistence type="predicted"/>
<protein>
    <submittedName>
        <fullName evidence="1">Uncharacterized protein</fullName>
    </submittedName>
</protein>
<dbReference type="EMBL" id="MQWD01000001">
    <property type="protein sequence ID" value="PAP78362.1"/>
    <property type="molecule type" value="Genomic_DNA"/>
</dbReference>
<reference evidence="1 2" key="1">
    <citation type="submission" date="2016-11" db="EMBL/GenBank/DDBJ databases">
        <title>Study of marine rhodopsin-containing bacteria.</title>
        <authorList>
            <person name="Yoshizawa S."/>
            <person name="Kumagai Y."/>
            <person name="Kogure K."/>
        </authorList>
    </citation>
    <scope>NUCLEOTIDE SEQUENCE [LARGE SCALE GENOMIC DNA]</scope>
    <source>
        <strain evidence="1 2">SAORIC-28</strain>
    </source>
</reference>
<accession>A0A271J4C4</accession>
<organism evidence="1 2">
    <name type="scientific">Rubrivirga marina</name>
    <dbReference type="NCBI Taxonomy" id="1196024"/>
    <lineage>
        <taxon>Bacteria</taxon>
        <taxon>Pseudomonadati</taxon>
        <taxon>Rhodothermota</taxon>
        <taxon>Rhodothermia</taxon>
        <taxon>Rhodothermales</taxon>
        <taxon>Rubricoccaceae</taxon>
        <taxon>Rubrivirga</taxon>
    </lineage>
</organism>
<keyword evidence="2" id="KW-1185">Reference proteome</keyword>
<dbReference type="Proteomes" id="UP000216339">
    <property type="component" value="Unassembled WGS sequence"/>
</dbReference>
<name>A0A271J4C4_9BACT</name>
<gene>
    <name evidence="1" type="ORF">BSZ37_19010</name>
</gene>